<feature type="compositionally biased region" description="Basic residues" evidence="1">
    <location>
        <begin position="68"/>
        <end position="80"/>
    </location>
</feature>
<name>A0A8X6WKS4_TRICX</name>
<feature type="compositionally biased region" description="Polar residues" evidence="1">
    <location>
        <begin position="49"/>
        <end position="60"/>
    </location>
</feature>
<organism evidence="2 3">
    <name type="scientific">Trichonephila clavipes</name>
    <name type="common">Golden silk orbweaver</name>
    <name type="synonym">Nephila clavipes</name>
    <dbReference type="NCBI Taxonomy" id="2585209"/>
    <lineage>
        <taxon>Eukaryota</taxon>
        <taxon>Metazoa</taxon>
        <taxon>Ecdysozoa</taxon>
        <taxon>Arthropoda</taxon>
        <taxon>Chelicerata</taxon>
        <taxon>Arachnida</taxon>
        <taxon>Araneae</taxon>
        <taxon>Araneomorphae</taxon>
        <taxon>Entelegynae</taxon>
        <taxon>Araneoidea</taxon>
        <taxon>Nephilidae</taxon>
        <taxon>Trichonephila</taxon>
    </lineage>
</organism>
<feature type="region of interest" description="Disordered" evidence="1">
    <location>
        <begin position="35"/>
        <end position="145"/>
    </location>
</feature>
<reference evidence="2" key="1">
    <citation type="submission" date="2020-08" db="EMBL/GenBank/DDBJ databases">
        <title>Multicomponent nature underlies the extraordinary mechanical properties of spider dragline silk.</title>
        <authorList>
            <person name="Kono N."/>
            <person name="Nakamura H."/>
            <person name="Mori M."/>
            <person name="Yoshida Y."/>
            <person name="Ohtoshi R."/>
            <person name="Malay A.D."/>
            <person name="Moran D.A.P."/>
            <person name="Tomita M."/>
            <person name="Numata K."/>
            <person name="Arakawa K."/>
        </authorList>
    </citation>
    <scope>NUCLEOTIDE SEQUENCE</scope>
</reference>
<dbReference type="Proteomes" id="UP000887159">
    <property type="component" value="Unassembled WGS sequence"/>
</dbReference>
<dbReference type="EMBL" id="BMAU01021432">
    <property type="protein sequence ID" value="GFY35591.1"/>
    <property type="molecule type" value="Genomic_DNA"/>
</dbReference>
<evidence type="ECO:0000313" key="2">
    <source>
        <dbReference type="EMBL" id="GFY35591.1"/>
    </source>
</evidence>
<comment type="caution">
    <text evidence="2">The sequence shown here is derived from an EMBL/GenBank/DDBJ whole genome shotgun (WGS) entry which is preliminary data.</text>
</comment>
<dbReference type="AlphaFoldDB" id="A0A8X6WKS4"/>
<gene>
    <name evidence="2" type="primary">AVEN_257850_1</name>
    <name evidence="2" type="ORF">TNCV_196911</name>
</gene>
<keyword evidence="3" id="KW-1185">Reference proteome</keyword>
<evidence type="ECO:0000256" key="1">
    <source>
        <dbReference type="SAM" id="MobiDB-lite"/>
    </source>
</evidence>
<evidence type="ECO:0000313" key="3">
    <source>
        <dbReference type="Proteomes" id="UP000887159"/>
    </source>
</evidence>
<accession>A0A8X6WKS4</accession>
<proteinExistence type="predicted"/>
<sequence>MALNRDFDLDTYYGLMEDSGTFSSALDSETRLLFASSEEVPSPPKFDSSRTISTTKTPCLNCNEVERYKRKQSSSTRKKQIPTTSRNPKHSPPAKNNTVEFPKKKKMKFSRKYDPTGKPEDDGFMPVPGPYGAKTTPRSAQRRARIRSPEELIVKESRQSSNILGNGNFEILKGGIFSDDESNEIGEGRRIGRNYDSYALPQFQQIPFNVPNFQFPSFYRQLQVPTHPMFFPRAAY</sequence>
<protein>
    <submittedName>
        <fullName evidence="2">Uncharacterized protein</fullName>
    </submittedName>
</protein>
<feature type="compositionally biased region" description="Basic and acidic residues" evidence="1">
    <location>
        <begin position="111"/>
        <end position="121"/>
    </location>
</feature>